<dbReference type="EMBL" id="CP086356">
    <property type="protein sequence ID" value="UNI17755.1"/>
    <property type="molecule type" value="Genomic_DNA"/>
</dbReference>
<dbReference type="KEGG" id="ptkz:JDV02_004075"/>
<comment type="similarity">
    <text evidence="1">Belongs to the FAX family.</text>
</comment>
<protein>
    <recommendedName>
        <fullName evidence="3">Thioredoxin-like fold domain-containing protein</fullName>
    </recommendedName>
</protein>
<proteinExistence type="inferred from homology"/>
<feature type="domain" description="Thioredoxin-like fold" evidence="3">
    <location>
        <begin position="29"/>
        <end position="129"/>
    </location>
</feature>
<keyword evidence="5" id="KW-1185">Reference proteome</keyword>
<accession>A0A9Q8QDP1</accession>
<dbReference type="GO" id="GO:0005737">
    <property type="term" value="C:cytoplasm"/>
    <property type="evidence" value="ECO:0007669"/>
    <property type="project" value="TreeGrafter"/>
</dbReference>
<evidence type="ECO:0000256" key="1">
    <source>
        <dbReference type="ARBA" id="ARBA00006475"/>
    </source>
</evidence>
<evidence type="ECO:0000313" key="5">
    <source>
        <dbReference type="Proteomes" id="UP000829364"/>
    </source>
</evidence>
<evidence type="ECO:0000313" key="4">
    <source>
        <dbReference type="EMBL" id="UNI17755.1"/>
    </source>
</evidence>
<dbReference type="InterPro" id="IPR026928">
    <property type="entry name" value="FAX/IsoI-like"/>
</dbReference>
<name>A0A9Q8QDP1_9HYPO</name>
<dbReference type="InterPro" id="IPR040079">
    <property type="entry name" value="Glutathione_S-Trfase"/>
</dbReference>
<dbReference type="PANTHER" id="PTHR12289">
    <property type="entry name" value="METAXIN RELATED"/>
    <property type="match status" value="1"/>
</dbReference>
<evidence type="ECO:0000259" key="3">
    <source>
        <dbReference type="Pfam" id="PF17172"/>
    </source>
</evidence>
<dbReference type="CDD" id="cd03193">
    <property type="entry name" value="GST_C_Metaxin"/>
    <property type="match status" value="1"/>
</dbReference>
<dbReference type="AlphaFoldDB" id="A0A9Q8QDP1"/>
<dbReference type="InterPro" id="IPR012336">
    <property type="entry name" value="Thioredoxin-like_fold"/>
</dbReference>
<evidence type="ECO:0000256" key="2">
    <source>
        <dbReference type="ARBA" id="ARBA00007409"/>
    </source>
</evidence>
<dbReference type="RefSeq" id="XP_047841236.1">
    <property type="nucleotide sequence ID" value="XM_047985259.1"/>
</dbReference>
<organism evidence="4 5">
    <name type="scientific">Purpureocillium takamizusanense</name>
    <dbReference type="NCBI Taxonomy" id="2060973"/>
    <lineage>
        <taxon>Eukaryota</taxon>
        <taxon>Fungi</taxon>
        <taxon>Dikarya</taxon>
        <taxon>Ascomycota</taxon>
        <taxon>Pezizomycotina</taxon>
        <taxon>Sordariomycetes</taxon>
        <taxon>Hypocreomycetidae</taxon>
        <taxon>Hypocreales</taxon>
        <taxon>Ophiocordycipitaceae</taxon>
        <taxon>Purpureocillium</taxon>
    </lineage>
</organism>
<dbReference type="SFLD" id="SFLDS00019">
    <property type="entry name" value="Glutathione_Transferase_(cytos"/>
    <property type="match status" value="1"/>
</dbReference>
<dbReference type="GeneID" id="72066031"/>
<dbReference type="PANTHER" id="PTHR12289:SF41">
    <property type="entry name" value="FAILED AXON CONNECTIONS-RELATED"/>
    <property type="match status" value="1"/>
</dbReference>
<dbReference type="SFLD" id="SFLDG01200">
    <property type="entry name" value="SUF1.1"/>
    <property type="match status" value="1"/>
</dbReference>
<dbReference type="Proteomes" id="UP000829364">
    <property type="component" value="Chromosome 3"/>
</dbReference>
<gene>
    <name evidence="4" type="ORF">JDV02_004075</name>
</gene>
<dbReference type="InterPro" id="IPR050931">
    <property type="entry name" value="Mito_Protein_Transport_Metaxin"/>
</dbReference>
<dbReference type="Pfam" id="PF17172">
    <property type="entry name" value="GST_N_4"/>
    <property type="match status" value="1"/>
</dbReference>
<reference evidence="4" key="1">
    <citation type="submission" date="2021-11" db="EMBL/GenBank/DDBJ databases">
        <title>Purpureocillium_takamizusanense_genome.</title>
        <authorList>
            <person name="Nguyen N.-H."/>
        </authorList>
    </citation>
    <scope>NUCLEOTIDE SEQUENCE</scope>
    <source>
        <strain evidence="4">PT3</strain>
    </source>
</reference>
<dbReference type="SFLD" id="SFLDG01180">
    <property type="entry name" value="SUF1"/>
    <property type="match status" value="1"/>
</dbReference>
<comment type="similarity">
    <text evidence="2">Belongs to the GST superfamily.</text>
</comment>
<sequence length="261" mass="28919">MSTHSQHTDEQIITVFRGSPPTNAYVWSPFVTKLEARLRFDGVPYKLGGGSPPSAPKGKIPYIEVHHGDAAKDSLGDSGLIIRALVDNGVLRDVNEALTPVQKTRDLAMRSMMEDRVYFYGVREKWHDNYTTMRSNVLGAVPWPLQRAVGWLAYRTVTSGLHGQGTGRLTGEEVLAFQEEVWEAVDALLVDSRQSAVGDGPFWVLGGSEPTEVDATMYGFIVGALVCDAAPVTAKIVKTYPTTVQYAERIHQRYFPDYQGW</sequence>
<dbReference type="OrthoDB" id="5809458at2759"/>